<dbReference type="KEGG" id="shu:SHYC_07540"/>
<keyword evidence="4 9" id="KW-0808">Transferase</keyword>
<organism evidence="9 10">
    <name type="scientific">Staphylococcus hyicus</name>
    <dbReference type="NCBI Taxonomy" id="1284"/>
    <lineage>
        <taxon>Bacteria</taxon>
        <taxon>Bacillati</taxon>
        <taxon>Bacillota</taxon>
        <taxon>Bacilli</taxon>
        <taxon>Bacillales</taxon>
        <taxon>Staphylococcaceae</taxon>
        <taxon>Staphylococcus</taxon>
    </lineage>
</organism>
<keyword evidence="6" id="KW-0573">Peptidoglycan synthesis</keyword>
<dbReference type="InterPro" id="IPR050644">
    <property type="entry name" value="PG_Glycine_Bridge_Synth"/>
</dbReference>
<dbReference type="Pfam" id="PF02388">
    <property type="entry name" value="FemAB"/>
    <property type="match status" value="1"/>
</dbReference>
<dbReference type="Proteomes" id="UP000285625">
    <property type="component" value="Unassembled WGS sequence"/>
</dbReference>
<keyword evidence="7 9" id="KW-0012">Acyltransferase</keyword>
<dbReference type="GO" id="GO:0009252">
    <property type="term" value="P:peptidoglycan biosynthetic process"/>
    <property type="evidence" value="ECO:0007669"/>
    <property type="project" value="UniProtKB-KW"/>
</dbReference>
<name>A0A0A8HTJ1_STAHY</name>
<reference evidence="9 10" key="1">
    <citation type="journal article" date="2016" name="Front. Microbiol.">
        <title>Comprehensive Phylogenetic Analysis of Bovine Non-aureus Staphylococci Species Based on Whole-Genome Sequencing.</title>
        <authorList>
            <person name="Naushad S."/>
            <person name="Barkema H.W."/>
            <person name="Luby C."/>
            <person name="Condas L.A."/>
            <person name="Nobrega D.B."/>
            <person name="Carson D.A."/>
            <person name="De Buck J."/>
        </authorList>
    </citation>
    <scope>NUCLEOTIDE SEQUENCE [LARGE SCALE GENOMIC DNA]</scope>
    <source>
        <strain evidence="9 10">SNUC 5959</strain>
    </source>
</reference>
<dbReference type="RefSeq" id="WP_039645843.1">
    <property type="nucleotide sequence ID" value="NZ_CP008747.1"/>
</dbReference>
<dbReference type="PANTHER" id="PTHR36174">
    <property type="entry name" value="LIPID II:GLYCINE GLYCYLTRANSFERASE"/>
    <property type="match status" value="1"/>
</dbReference>
<evidence type="ECO:0000256" key="2">
    <source>
        <dbReference type="ARBA" id="ARBA00009943"/>
    </source>
</evidence>
<dbReference type="Gene3D" id="1.20.58.90">
    <property type="match status" value="1"/>
</dbReference>
<comment type="subcellular location">
    <subcellularLocation>
        <location evidence="1">Cytoplasm</location>
    </subcellularLocation>
</comment>
<dbReference type="Gene3D" id="3.40.630.30">
    <property type="match status" value="2"/>
</dbReference>
<keyword evidence="5" id="KW-0133">Cell shape</keyword>
<comment type="caution">
    <text evidence="9">The sequence shown here is derived from an EMBL/GenBank/DDBJ whole genome shotgun (WGS) entry which is preliminary data.</text>
</comment>
<dbReference type="STRING" id="1284.SHYC_07540"/>
<keyword evidence="8" id="KW-0961">Cell wall biogenesis/degradation</keyword>
<comment type="similarity">
    <text evidence="2">Belongs to the FemABX family.</text>
</comment>
<evidence type="ECO:0000313" key="10">
    <source>
        <dbReference type="Proteomes" id="UP000285625"/>
    </source>
</evidence>
<dbReference type="InterPro" id="IPR003447">
    <property type="entry name" value="FEMABX"/>
</dbReference>
<dbReference type="EMBL" id="QXVO01000014">
    <property type="protein sequence ID" value="RIO45975.1"/>
    <property type="molecule type" value="Genomic_DNA"/>
</dbReference>
<dbReference type="GO" id="GO:0008360">
    <property type="term" value="P:regulation of cell shape"/>
    <property type="evidence" value="ECO:0007669"/>
    <property type="project" value="UniProtKB-KW"/>
</dbReference>
<gene>
    <name evidence="9" type="ORF">BUZ57_05785</name>
</gene>
<evidence type="ECO:0000256" key="1">
    <source>
        <dbReference type="ARBA" id="ARBA00004496"/>
    </source>
</evidence>
<evidence type="ECO:0000256" key="6">
    <source>
        <dbReference type="ARBA" id="ARBA00022984"/>
    </source>
</evidence>
<evidence type="ECO:0000256" key="5">
    <source>
        <dbReference type="ARBA" id="ARBA00022960"/>
    </source>
</evidence>
<dbReference type="GO" id="GO:0005737">
    <property type="term" value="C:cytoplasm"/>
    <property type="evidence" value="ECO:0007669"/>
    <property type="project" value="UniProtKB-SubCell"/>
</dbReference>
<sequence>MKFTELTVEEYDQFVQNPALESHYFQVKENIGTREADGFQVVLLGIKGENNQILAASLFSKIPTMGSYVYYSNRGPVMDYSDLGLVDFYLKELEVYLQKNKCLYVKMDPYWLYQVYDKDIKPISDKDANEKLVQLFKSHGYEHHGFTTSYDTSSQVRWMGVLNLKDQTPQTLKKQFDSQRKRNINKAINYGIRVKFLNEDEVDQFLELYRETEARAGFVSKTDAYFKNFITNYGSKALIPLAYIDLDEYITSLQDSLNDKETRRDQMMANENKSDKQLKKIAELDKQIDHDKSEMLKASELRKTDGQILNLASGVYFANGYEINYFSGGSSEKYNHFMGPYAMHWYMINYCFEHGYERYNFYGLSGDFTENSEDYGVYRFKRGFNVQIEELIGDFYKPINKPKYFLFNTLNKVRAKIKK</sequence>
<keyword evidence="3" id="KW-0963">Cytoplasm</keyword>
<evidence type="ECO:0000256" key="8">
    <source>
        <dbReference type="ARBA" id="ARBA00023316"/>
    </source>
</evidence>
<dbReference type="SUPFAM" id="SSF55729">
    <property type="entry name" value="Acyl-CoA N-acyltransferases (Nat)"/>
    <property type="match status" value="2"/>
</dbReference>
<evidence type="ECO:0000256" key="7">
    <source>
        <dbReference type="ARBA" id="ARBA00023315"/>
    </source>
</evidence>
<dbReference type="HOGENOM" id="CLU_048411_2_0_9"/>
<accession>A0A0A8HTJ1</accession>
<dbReference type="GeneID" id="41073294"/>
<proteinExistence type="inferred from homology"/>
<evidence type="ECO:0000256" key="3">
    <source>
        <dbReference type="ARBA" id="ARBA00022490"/>
    </source>
</evidence>
<dbReference type="InterPro" id="IPR016181">
    <property type="entry name" value="Acyl_CoA_acyltransferase"/>
</dbReference>
<dbReference type="PROSITE" id="PS51191">
    <property type="entry name" value="FEMABX"/>
    <property type="match status" value="1"/>
</dbReference>
<dbReference type="AlphaFoldDB" id="A0A0A8HTJ1"/>
<dbReference type="GO" id="GO:0071555">
    <property type="term" value="P:cell wall organization"/>
    <property type="evidence" value="ECO:0007669"/>
    <property type="project" value="UniProtKB-KW"/>
</dbReference>
<dbReference type="GO" id="GO:0016755">
    <property type="term" value="F:aminoacyltransferase activity"/>
    <property type="evidence" value="ECO:0007669"/>
    <property type="project" value="InterPro"/>
</dbReference>
<evidence type="ECO:0000256" key="4">
    <source>
        <dbReference type="ARBA" id="ARBA00022679"/>
    </source>
</evidence>
<protein>
    <submittedName>
        <fullName evidence="9">Aminoacyltransferase</fullName>
    </submittedName>
</protein>
<evidence type="ECO:0000313" key="9">
    <source>
        <dbReference type="EMBL" id="RIO45975.1"/>
    </source>
</evidence>
<dbReference type="PANTHER" id="PTHR36174:SF2">
    <property type="entry name" value="AMINOACYLTRANSFERASE FEMA"/>
    <property type="match status" value="1"/>
</dbReference>